<keyword evidence="3" id="KW-1185">Reference proteome</keyword>
<reference evidence="2" key="1">
    <citation type="submission" date="2023-03" db="EMBL/GenBank/DDBJ databases">
        <authorList>
            <person name="Cleenwerck I."/>
        </authorList>
    </citation>
    <scope>NUCLEOTIDE SEQUENCE</scope>
    <source>
        <strain evidence="2">LMG 32879</strain>
    </source>
</reference>
<gene>
    <name evidence="2" type="ORF">LMG32879_000617</name>
</gene>
<feature type="region of interest" description="Disordered" evidence="1">
    <location>
        <begin position="28"/>
        <end position="47"/>
    </location>
</feature>
<dbReference type="Proteomes" id="UP001176960">
    <property type="component" value="Unassembled WGS sequence"/>
</dbReference>
<organism evidence="2 3">
    <name type="scientific">Brytella acorum</name>
    <dbReference type="NCBI Taxonomy" id="2959299"/>
    <lineage>
        <taxon>Bacteria</taxon>
        <taxon>Pseudomonadati</taxon>
        <taxon>Pseudomonadota</taxon>
        <taxon>Alphaproteobacteria</taxon>
        <taxon>Acetobacterales</taxon>
        <taxon>Acetobacteraceae</taxon>
        <taxon>Brytella</taxon>
    </lineage>
</organism>
<evidence type="ECO:0000313" key="2">
    <source>
        <dbReference type="EMBL" id="CAI9119792.1"/>
    </source>
</evidence>
<evidence type="ECO:0000313" key="3">
    <source>
        <dbReference type="Proteomes" id="UP001176960"/>
    </source>
</evidence>
<proteinExistence type="predicted"/>
<dbReference type="AlphaFoldDB" id="A0AA35XX10"/>
<sequence>MSSISLGAVMSVNTQIATSPTNYVQTAQNGVSARQGSNTPNPDRTVDPQLNMVVTRYYAPSGVLVAQSPSEAAIRQYLLYGRSADI</sequence>
<feature type="compositionally biased region" description="Polar residues" evidence="1">
    <location>
        <begin position="28"/>
        <end position="42"/>
    </location>
</feature>
<name>A0AA35XX10_9PROT</name>
<dbReference type="RefSeq" id="WP_289843464.1">
    <property type="nucleotide sequence ID" value="NZ_CATKSH010000002.1"/>
</dbReference>
<accession>A0AA35XX10</accession>
<protein>
    <submittedName>
        <fullName evidence="2">Uncharacterized protein</fullName>
    </submittedName>
</protein>
<dbReference type="EMBL" id="CATKSH010000002">
    <property type="protein sequence ID" value="CAI9119792.1"/>
    <property type="molecule type" value="Genomic_DNA"/>
</dbReference>
<comment type="caution">
    <text evidence="2">The sequence shown here is derived from an EMBL/GenBank/DDBJ whole genome shotgun (WGS) entry which is preliminary data.</text>
</comment>
<evidence type="ECO:0000256" key="1">
    <source>
        <dbReference type="SAM" id="MobiDB-lite"/>
    </source>
</evidence>